<organism evidence="1 2">
    <name type="scientific">Luteibacter pinisoli</name>
    <dbReference type="NCBI Taxonomy" id="2589080"/>
    <lineage>
        <taxon>Bacteria</taxon>
        <taxon>Pseudomonadati</taxon>
        <taxon>Pseudomonadota</taxon>
        <taxon>Gammaproteobacteria</taxon>
        <taxon>Lysobacterales</taxon>
        <taxon>Rhodanobacteraceae</taxon>
        <taxon>Luteibacter</taxon>
    </lineage>
</organism>
<keyword evidence="2" id="KW-1185">Reference proteome</keyword>
<dbReference type="Proteomes" id="UP000316093">
    <property type="component" value="Chromosome"/>
</dbReference>
<dbReference type="InterPro" id="IPR001451">
    <property type="entry name" value="Hexapep"/>
</dbReference>
<dbReference type="InterPro" id="IPR050484">
    <property type="entry name" value="Transf_Hexapept/Carb_Anhydrase"/>
</dbReference>
<evidence type="ECO:0000313" key="1">
    <source>
        <dbReference type="EMBL" id="QDE41439.1"/>
    </source>
</evidence>
<dbReference type="InterPro" id="IPR047324">
    <property type="entry name" value="LbH_gamma_CA-like"/>
</dbReference>
<dbReference type="KEGG" id="lpy:FIV34_20665"/>
<name>A0A4Y5ZA51_9GAMM</name>
<dbReference type="CDD" id="cd04645">
    <property type="entry name" value="LbH_gamma_CA_like"/>
    <property type="match status" value="1"/>
</dbReference>
<accession>A0A4Y5ZA51</accession>
<dbReference type="InterPro" id="IPR011004">
    <property type="entry name" value="Trimer_LpxA-like_sf"/>
</dbReference>
<dbReference type="PANTHER" id="PTHR13061">
    <property type="entry name" value="DYNACTIN SUBUNIT P25"/>
    <property type="match status" value="1"/>
</dbReference>
<dbReference type="RefSeq" id="WP_139985456.1">
    <property type="nucleotide sequence ID" value="NZ_CP041046.1"/>
</dbReference>
<dbReference type="PANTHER" id="PTHR13061:SF56">
    <property type="entry name" value="PROTEIN YRDA"/>
    <property type="match status" value="1"/>
</dbReference>
<dbReference type="AlphaFoldDB" id="A0A4Y5ZA51"/>
<reference evidence="1 2" key="1">
    <citation type="submission" date="2019-06" db="EMBL/GenBank/DDBJ databases">
        <title>A complete genome sequence for Luteibacter pinisoli MAH-14.</title>
        <authorList>
            <person name="Baltrus D.A."/>
        </authorList>
    </citation>
    <scope>NUCLEOTIDE SEQUENCE [LARGE SCALE GENOMIC DNA]</scope>
    <source>
        <strain evidence="1 2">MAH-14</strain>
    </source>
</reference>
<dbReference type="Gene3D" id="2.160.10.10">
    <property type="entry name" value="Hexapeptide repeat proteins"/>
    <property type="match status" value="1"/>
</dbReference>
<evidence type="ECO:0000313" key="2">
    <source>
        <dbReference type="Proteomes" id="UP000316093"/>
    </source>
</evidence>
<dbReference type="SUPFAM" id="SSF51161">
    <property type="entry name" value="Trimeric LpxA-like enzymes"/>
    <property type="match status" value="1"/>
</dbReference>
<protein>
    <submittedName>
        <fullName evidence="1">Gamma carbonic anhydrase family protein</fullName>
    </submittedName>
</protein>
<sequence>MPTNLRPFKGTLPRLGARVYVDPAATVIGDVELADDVSLWPGAVARGDVHHIRIGARSNLQDGAVIHVTHDGPYSPGGFPTIIGEDVTIGHGAVIHACTLEDACLIGMHATVLDGVVVKKNAFIAAGALVPPGKVVGERELWVGNPAKMVRVLSDAQVEQLYYSAANYVRLKDTYLAEPGDVHG</sequence>
<gene>
    <name evidence="1" type="ORF">FIV34_20665</name>
</gene>
<dbReference type="Pfam" id="PF14602">
    <property type="entry name" value="Hexapep_2"/>
    <property type="match status" value="2"/>
</dbReference>
<proteinExistence type="predicted"/>
<dbReference type="EMBL" id="CP041046">
    <property type="protein sequence ID" value="QDE41439.1"/>
    <property type="molecule type" value="Genomic_DNA"/>
</dbReference>
<dbReference type="OrthoDB" id="9803036at2"/>